<evidence type="ECO:0000256" key="1">
    <source>
        <dbReference type="SAM" id="MobiDB-lite"/>
    </source>
</evidence>
<evidence type="ECO:0000313" key="3">
    <source>
        <dbReference type="Proteomes" id="UP001221757"/>
    </source>
</evidence>
<feature type="compositionally biased region" description="Basic and acidic residues" evidence="1">
    <location>
        <begin position="287"/>
        <end position="307"/>
    </location>
</feature>
<protein>
    <submittedName>
        <fullName evidence="2">Uncharacterized protein</fullName>
    </submittedName>
</protein>
<gene>
    <name evidence="2" type="ORF">B0H17DRAFT_207542</name>
</gene>
<organism evidence="2 3">
    <name type="scientific">Mycena rosella</name>
    <name type="common">Pink bonnet</name>
    <name type="synonym">Agaricus rosellus</name>
    <dbReference type="NCBI Taxonomy" id="1033263"/>
    <lineage>
        <taxon>Eukaryota</taxon>
        <taxon>Fungi</taxon>
        <taxon>Dikarya</taxon>
        <taxon>Basidiomycota</taxon>
        <taxon>Agaricomycotina</taxon>
        <taxon>Agaricomycetes</taxon>
        <taxon>Agaricomycetidae</taxon>
        <taxon>Agaricales</taxon>
        <taxon>Marasmiineae</taxon>
        <taxon>Mycenaceae</taxon>
        <taxon>Mycena</taxon>
    </lineage>
</organism>
<proteinExistence type="predicted"/>
<feature type="compositionally biased region" description="Low complexity" evidence="1">
    <location>
        <begin position="259"/>
        <end position="269"/>
    </location>
</feature>
<dbReference type="AlphaFoldDB" id="A0AAD7G899"/>
<dbReference type="Proteomes" id="UP001221757">
    <property type="component" value="Unassembled WGS sequence"/>
</dbReference>
<keyword evidence="3" id="KW-1185">Reference proteome</keyword>
<accession>A0AAD7G899</accession>
<reference evidence="2" key="1">
    <citation type="submission" date="2023-03" db="EMBL/GenBank/DDBJ databases">
        <title>Massive genome expansion in bonnet fungi (Mycena s.s.) driven by repeated elements and novel gene families across ecological guilds.</title>
        <authorList>
            <consortium name="Lawrence Berkeley National Laboratory"/>
            <person name="Harder C.B."/>
            <person name="Miyauchi S."/>
            <person name="Viragh M."/>
            <person name="Kuo A."/>
            <person name="Thoen E."/>
            <person name="Andreopoulos B."/>
            <person name="Lu D."/>
            <person name="Skrede I."/>
            <person name="Drula E."/>
            <person name="Henrissat B."/>
            <person name="Morin E."/>
            <person name="Kohler A."/>
            <person name="Barry K."/>
            <person name="LaButti K."/>
            <person name="Morin E."/>
            <person name="Salamov A."/>
            <person name="Lipzen A."/>
            <person name="Mereny Z."/>
            <person name="Hegedus B."/>
            <person name="Baldrian P."/>
            <person name="Stursova M."/>
            <person name="Weitz H."/>
            <person name="Taylor A."/>
            <person name="Grigoriev I.V."/>
            <person name="Nagy L.G."/>
            <person name="Martin F."/>
            <person name="Kauserud H."/>
        </authorList>
    </citation>
    <scope>NUCLEOTIDE SEQUENCE</scope>
    <source>
        <strain evidence="2">CBHHK067</strain>
    </source>
</reference>
<evidence type="ECO:0000313" key="2">
    <source>
        <dbReference type="EMBL" id="KAJ7669574.1"/>
    </source>
</evidence>
<sequence>MPLARVTHAARTPSSTARAVRLPPTLRCVSPASSDYTAAVACASAARVPISRGMRRRGRRMRDVRAGCTWCVIFPLPRALVYPPSTLTSSTFHRAPSPRLFTALLPPARSISSPSHSRLALLMRCIPLLMRRTDQALVRAGRSTTWDFSAMRRSGRPSPVSAITACVSACATCYRAAALPRSYAQADLRRATLAGTQRSGRPPSLPALRTPSPFYGVRLRRECDAAPASAVTPRSAHPPVRACRPTARSTRPRPPSPCASPAAPRCSRPAHPRLDLARARARARARAGREDGREHTNVRLWRDRTRS</sequence>
<feature type="region of interest" description="Disordered" evidence="1">
    <location>
        <begin position="227"/>
        <end position="307"/>
    </location>
</feature>
<name>A0AAD7G899_MYCRO</name>
<comment type="caution">
    <text evidence="2">The sequence shown here is derived from an EMBL/GenBank/DDBJ whole genome shotgun (WGS) entry which is preliminary data.</text>
</comment>
<dbReference type="EMBL" id="JARKIE010000187">
    <property type="protein sequence ID" value="KAJ7669574.1"/>
    <property type="molecule type" value="Genomic_DNA"/>
</dbReference>